<dbReference type="SUPFAM" id="SSF109604">
    <property type="entry name" value="HD-domain/PDEase-like"/>
    <property type="match status" value="1"/>
</dbReference>
<dbReference type="Proteomes" id="UP001470230">
    <property type="component" value="Unassembled WGS sequence"/>
</dbReference>
<dbReference type="EMBL" id="JAPFFF010000031">
    <property type="protein sequence ID" value="KAK8844897.1"/>
    <property type="molecule type" value="Genomic_DNA"/>
</dbReference>
<dbReference type="InterPro" id="IPR029016">
    <property type="entry name" value="GAF-like_dom_sf"/>
</dbReference>
<dbReference type="InterPro" id="IPR036971">
    <property type="entry name" value="PDEase_catalytic_dom_sf"/>
</dbReference>
<dbReference type="PANTHER" id="PTHR11347">
    <property type="entry name" value="CYCLIC NUCLEOTIDE PHOSPHODIESTERASE"/>
    <property type="match status" value="1"/>
</dbReference>
<keyword evidence="6" id="KW-1185">Reference proteome</keyword>
<evidence type="ECO:0000313" key="5">
    <source>
        <dbReference type="EMBL" id="KAK8844897.1"/>
    </source>
</evidence>
<evidence type="ECO:0000313" key="6">
    <source>
        <dbReference type="Proteomes" id="UP001470230"/>
    </source>
</evidence>
<dbReference type="SUPFAM" id="SSF55781">
    <property type="entry name" value="GAF domain-like"/>
    <property type="match status" value="4"/>
</dbReference>
<keyword evidence="1" id="KW-0479">Metal-binding</keyword>
<dbReference type="SMART" id="SM00065">
    <property type="entry name" value="GAF"/>
    <property type="match status" value="3"/>
</dbReference>
<organism evidence="5 6">
    <name type="scientific">Tritrichomonas musculus</name>
    <dbReference type="NCBI Taxonomy" id="1915356"/>
    <lineage>
        <taxon>Eukaryota</taxon>
        <taxon>Metamonada</taxon>
        <taxon>Parabasalia</taxon>
        <taxon>Tritrichomonadida</taxon>
        <taxon>Tritrichomonadidae</taxon>
        <taxon>Tritrichomonas</taxon>
    </lineage>
</organism>
<evidence type="ECO:0000256" key="2">
    <source>
        <dbReference type="ARBA" id="ARBA00022801"/>
    </source>
</evidence>
<dbReference type="Gene3D" id="1.10.1300.10">
    <property type="entry name" value="3'5'-cyclic nucleotide phosphodiesterase, catalytic domain"/>
    <property type="match status" value="1"/>
</dbReference>
<evidence type="ECO:0000256" key="3">
    <source>
        <dbReference type="SAM" id="MobiDB-lite"/>
    </source>
</evidence>
<feature type="compositionally biased region" description="Acidic residues" evidence="3">
    <location>
        <begin position="1235"/>
        <end position="1249"/>
    </location>
</feature>
<gene>
    <name evidence="5" type="ORF">M9Y10_021068</name>
</gene>
<dbReference type="Pfam" id="PF00233">
    <property type="entry name" value="PDEase_I"/>
    <property type="match status" value="1"/>
</dbReference>
<dbReference type="Pfam" id="PF01590">
    <property type="entry name" value="GAF"/>
    <property type="match status" value="2"/>
</dbReference>
<feature type="region of interest" description="Disordered" evidence="3">
    <location>
        <begin position="1219"/>
        <end position="1260"/>
    </location>
</feature>
<feature type="domain" description="PDEase" evidence="4">
    <location>
        <begin position="892"/>
        <end position="1219"/>
    </location>
</feature>
<protein>
    <recommendedName>
        <fullName evidence="4">PDEase domain-containing protein</fullName>
    </recommendedName>
</protein>
<sequence length="1260" mass="141202">MSGESQLASFLKLSAGNSQMHMMPQNQTNETKEPEVTNLVLQFNENTVEPAAAAAGDEFEGEKTEIKQIRNMIDYKVQQVVRLKEELRILKTIQNNQEKVYDEIMRDRTSLEKQLTQSQTGIIMSNSMGYGDESQNFMKQQQSNYQNKQNSTTMGKVGTPYFLENSTFLRAFLRKDKASLDELVRSITPISDKNIHGLAISTLFQQMHLFMQLNSFFERLSDDAGTDNFISTFENTIRNFIDCRRIILWAHIPSAHVIVSHSASMIVPEGEGLLGKTINEGQRLVITDPTRDNSYSINYDAPLISTARACLYQPVINSKKETVWIIQIIDRLNAKGNIVTPSGDDFLILDFLALSLIKLYQEETRIDEMIKRILTESTRSLLTERQVMPLLETVQLTVTRIVGCESLQIFFADSSSNTLFQLKEDANAESSSEVNISSVSRENLKVTKAGIAGASYISKKVINAPVAKEHEAYNDEVDGQYPNEAVMAVPLLSSKGTVLLIAVARQKKSGMMFTESDEIILEALSRVSQGALTNAQSHERNIAEIQNALNNHKYYTALLTVAQELSAVLDTDTLVRKIMTKAQSFIEADRCSLFLVDKVRGGLWSMVAHGATDRIHIPLGEGIAGHVAATGETLNIPDAYKDPRFNSAVDKSTGYRTRSILCVPITNGNGGIIGCTQMINKLGAPEFSKTDIELMTAFNVFCGIALSNAQLFEAATQSKKKMTAMLDIALSLSTTTTLDALATNIMKRACELIEAEECWLFIHDRIHHLCRPIAGKSENSVEFSVKQGAVGYVTVTGTELNVEDPEHDRRYGMHDSELSNNEVRNMLVIPVIDASGQIVGVVEALNKKGMPKFTEEDQSLLRAFASFAGLALEQWISKRRREFGQTDTELVEQLSPSELTSVELSDRMKIFDPLVGIVASNNFDVLEYQRNDQFRILIHFFEEFDLLSTFKISVGTLLRFLSSVYDEYLHVPFHNFNFAVNTAQFIFYEIIEGKLNLSLTKLELLALLVASICHDMGHSNRDTAFNPKAQMAFSVLYKDQPVLETFHCSSIIHILSKPNCNILSGIDTEQLTEFWKLLVDFVLAIDRTKHMRLLEKIQEVLTKKEGQFDITNPINRAMLLKLVVICAIHAHMAREFGPEKPWCTSLCEEAFPRVDSRIEETFVETSDGDINIAKAQVNALETYYVPLFTTLAKIVPSLQPVAECVQENYLEWKDIVSPDPNRVSKRRKQAAEAGNNEEEEQINDGENVDDAANNEHANQS</sequence>
<proteinExistence type="predicted"/>
<reference evidence="5 6" key="1">
    <citation type="submission" date="2024-04" db="EMBL/GenBank/DDBJ databases">
        <title>Tritrichomonas musculus Genome.</title>
        <authorList>
            <person name="Alves-Ferreira E."/>
            <person name="Grigg M."/>
            <person name="Lorenzi H."/>
            <person name="Galac M."/>
        </authorList>
    </citation>
    <scope>NUCLEOTIDE SEQUENCE [LARGE SCALE GENOMIC DNA]</scope>
    <source>
        <strain evidence="5 6">EAF2021</strain>
    </source>
</reference>
<comment type="caution">
    <text evidence="5">The sequence shown here is derived from an EMBL/GenBank/DDBJ whole genome shotgun (WGS) entry which is preliminary data.</text>
</comment>
<keyword evidence="2" id="KW-0378">Hydrolase</keyword>
<dbReference type="InterPro" id="IPR003018">
    <property type="entry name" value="GAF"/>
</dbReference>
<dbReference type="Gene3D" id="3.30.450.40">
    <property type="match status" value="4"/>
</dbReference>
<evidence type="ECO:0000256" key="1">
    <source>
        <dbReference type="ARBA" id="ARBA00022723"/>
    </source>
</evidence>
<dbReference type="InterPro" id="IPR002073">
    <property type="entry name" value="PDEase_catalytic_dom"/>
</dbReference>
<accession>A0ABR2HCX1</accession>
<name>A0ABR2HCX1_9EUKA</name>
<evidence type="ECO:0000259" key="4">
    <source>
        <dbReference type="PROSITE" id="PS51845"/>
    </source>
</evidence>
<dbReference type="PROSITE" id="PS51845">
    <property type="entry name" value="PDEASE_I_2"/>
    <property type="match status" value="1"/>
</dbReference>